<dbReference type="PROSITE" id="PS50089">
    <property type="entry name" value="ZF_RING_2"/>
    <property type="match status" value="1"/>
</dbReference>
<evidence type="ECO:0000256" key="7">
    <source>
        <dbReference type="ARBA" id="ARBA00022833"/>
    </source>
</evidence>
<evidence type="ECO:0000259" key="10">
    <source>
        <dbReference type="PROSITE" id="PS50089"/>
    </source>
</evidence>
<dbReference type="Pfam" id="PF14369">
    <property type="entry name" value="Zn_ribbon_19"/>
    <property type="match status" value="1"/>
</dbReference>
<dbReference type="PANTHER" id="PTHR15710">
    <property type="entry name" value="E3 UBIQUITIN-PROTEIN LIGASE PRAJA"/>
    <property type="match status" value="1"/>
</dbReference>
<reference evidence="12" key="1">
    <citation type="submission" date="2025-08" db="UniProtKB">
        <authorList>
            <consortium name="RefSeq"/>
        </authorList>
    </citation>
    <scope>IDENTIFICATION</scope>
</reference>
<evidence type="ECO:0000256" key="4">
    <source>
        <dbReference type="ARBA" id="ARBA00022723"/>
    </source>
</evidence>
<evidence type="ECO:0000256" key="6">
    <source>
        <dbReference type="ARBA" id="ARBA00022786"/>
    </source>
</evidence>
<gene>
    <name evidence="12" type="primary">LOC105058221</name>
</gene>
<dbReference type="EC" id="2.3.2.27" evidence="2"/>
<keyword evidence="3" id="KW-0808">Transferase</keyword>
<evidence type="ECO:0000256" key="2">
    <source>
        <dbReference type="ARBA" id="ARBA00012483"/>
    </source>
</evidence>
<dbReference type="RefSeq" id="XP_010939389.1">
    <property type="nucleotide sequence ID" value="XM_010941087.3"/>
</dbReference>
<dbReference type="FunFam" id="3.30.40.10:FF:000022">
    <property type="entry name" value="E3 ubiquitin-protein ligase RING1-like"/>
    <property type="match status" value="1"/>
</dbReference>
<keyword evidence="7" id="KW-0862">Zinc</keyword>
<dbReference type="InParanoid" id="A0A6I9S9I6"/>
<dbReference type="InterPro" id="IPR039525">
    <property type="entry name" value="RNF126-like_zinc-ribbon"/>
</dbReference>
<evidence type="ECO:0000256" key="9">
    <source>
        <dbReference type="SAM" id="MobiDB-lite"/>
    </source>
</evidence>
<feature type="domain" description="RING-type" evidence="10">
    <location>
        <begin position="197"/>
        <end position="238"/>
    </location>
</feature>
<dbReference type="GO" id="GO:0061630">
    <property type="term" value="F:ubiquitin protein ligase activity"/>
    <property type="evidence" value="ECO:0007669"/>
    <property type="project" value="UniProtKB-EC"/>
</dbReference>
<keyword evidence="11" id="KW-1185">Reference proteome</keyword>
<evidence type="ECO:0000256" key="3">
    <source>
        <dbReference type="ARBA" id="ARBA00022679"/>
    </source>
</evidence>
<feature type="compositionally biased region" description="Basic and acidic residues" evidence="9">
    <location>
        <begin position="245"/>
        <end position="264"/>
    </location>
</feature>
<proteinExistence type="predicted"/>
<dbReference type="SMART" id="SM00184">
    <property type="entry name" value="RING"/>
    <property type="match status" value="1"/>
</dbReference>
<dbReference type="CDD" id="cd16667">
    <property type="entry name" value="RING-H2_RNF126-like"/>
    <property type="match status" value="1"/>
</dbReference>
<keyword evidence="6" id="KW-0833">Ubl conjugation pathway</keyword>
<comment type="catalytic activity">
    <reaction evidence="1">
        <text>S-ubiquitinyl-[E2 ubiquitin-conjugating enzyme]-L-cysteine + [acceptor protein]-L-lysine = [E2 ubiquitin-conjugating enzyme]-L-cysteine + N(6)-ubiquitinyl-[acceptor protein]-L-lysine.</text>
        <dbReference type="EC" id="2.3.2.27"/>
    </reaction>
</comment>
<evidence type="ECO:0000313" key="12">
    <source>
        <dbReference type="RefSeq" id="XP_010939389.1"/>
    </source>
</evidence>
<evidence type="ECO:0000256" key="5">
    <source>
        <dbReference type="ARBA" id="ARBA00022771"/>
    </source>
</evidence>
<dbReference type="GO" id="GO:0005737">
    <property type="term" value="C:cytoplasm"/>
    <property type="evidence" value="ECO:0007669"/>
    <property type="project" value="TreeGrafter"/>
</dbReference>
<dbReference type="Gene3D" id="3.30.40.10">
    <property type="entry name" value="Zinc/RING finger domain, C3HC4 (zinc finger)"/>
    <property type="match status" value="1"/>
</dbReference>
<protein>
    <recommendedName>
        <fullName evidence="2">RING-type E3 ubiquitin transferase</fullName>
        <ecNumber evidence="2">2.3.2.27</ecNumber>
    </recommendedName>
</protein>
<dbReference type="GeneID" id="105058221"/>
<evidence type="ECO:0000256" key="8">
    <source>
        <dbReference type="PROSITE-ProRule" id="PRU00175"/>
    </source>
</evidence>
<dbReference type="InterPro" id="IPR013083">
    <property type="entry name" value="Znf_RING/FYVE/PHD"/>
</dbReference>
<keyword evidence="5 8" id="KW-0863">Zinc-finger</keyword>
<dbReference type="FunCoup" id="A0A6I9S9I6">
    <property type="interactions" value="2"/>
</dbReference>
<organism evidence="11 12">
    <name type="scientific">Elaeis guineensis var. tenera</name>
    <name type="common">Oil palm</name>
    <dbReference type="NCBI Taxonomy" id="51953"/>
    <lineage>
        <taxon>Eukaryota</taxon>
        <taxon>Viridiplantae</taxon>
        <taxon>Streptophyta</taxon>
        <taxon>Embryophyta</taxon>
        <taxon>Tracheophyta</taxon>
        <taxon>Spermatophyta</taxon>
        <taxon>Magnoliopsida</taxon>
        <taxon>Liliopsida</taxon>
        <taxon>Arecaceae</taxon>
        <taxon>Arecoideae</taxon>
        <taxon>Cocoseae</taxon>
        <taxon>Elaeidinae</taxon>
        <taxon>Elaeis</taxon>
    </lineage>
</organism>
<dbReference type="GO" id="GO:0008270">
    <property type="term" value="F:zinc ion binding"/>
    <property type="evidence" value="ECO:0007669"/>
    <property type="project" value="UniProtKB-KW"/>
</dbReference>
<dbReference type="PANTHER" id="PTHR15710:SF18">
    <property type="entry name" value="RING-TYPE E3 UBIQUITIN TRANSFERASE"/>
    <property type="match status" value="1"/>
</dbReference>
<dbReference type="OrthoDB" id="8062037at2759"/>
<dbReference type="Proteomes" id="UP000504607">
    <property type="component" value="Chromosome 15"/>
</dbReference>
<accession>A0A6I9S9I6</accession>
<dbReference type="Pfam" id="PF13639">
    <property type="entry name" value="zf-RING_2"/>
    <property type="match status" value="1"/>
</dbReference>
<dbReference type="InterPro" id="IPR001841">
    <property type="entry name" value="Znf_RING"/>
</dbReference>
<sequence length="314" mass="35882">MSLNSSARRTCRLYWCYQCNRAVRIISSPTADVFCPRCYGRFLHEIDLPRPHLVFDFAPRQHLHHPLCPHRHDPFHPLLDPFTRRRNSELDRLRRLEPEEDAAGDNLFGSWVLFQRPTDNDRLPRPVPPPPPPPQPEFSVPPNVSPRDYFTGPNLNELIDELTQDDRPGLPPAPASAIEALPTVCITEAHLIDGSQCPVCKEEFELGEEAREMPCNHVYHSDCILPWLNIHNSCPVCRYQLPSGRNDRGQHEGGEGSSRRRDEQDGGVARWNPFSLLWPFQDPLASYRSQGDAGGDPLNGPSAFYSWWRSLFLL</sequence>
<evidence type="ECO:0000313" key="11">
    <source>
        <dbReference type="Proteomes" id="UP000504607"/>
    </source>
</evidence>
<feature type="region of interest" description="Disordered" evidence="9">
    <location>
        <begin position="245"/>
        <end position="266"/>
    </location>
</feature>
<evidence type="ECO:0000256" key="1">
    <source>
        <dbReference type="ARBA" id="ARBA00000900"/>
    </source>
</evidence>
<keyword evidence="4" id="KW-0479">Metal-binding</keyword>
<dbReference type="AlphaFoldDB" id="A0A6I9S9I6"/>
<dbReference type="SUPFAM" id="SSF57850">
    <property type="entry name" value="RING/U-box"/>
    <property type="match status" value="1"/>
</dbReference>
<dbReference type="KEGG" id="egu:105058221"/>
<feature type="region of interest" description="Disordered" evidence="9">
    <location>
        <begin position="119"/>
        <end position="139"/>
    </location>
</feature>
<dbReference type="GO" id="GO:0016567">
    <property type="term" value="P:protein ubiquitination"/>
    <property type="evidence" value="ECO:0007669"/>
    <property type="project" value="TreeGrafter"/>
</dbReference>
<name>A0A6I9S9I6_ELAGV</name>
<feature type="compositionally biased region" description="Pro residues" evidence="9">
    <location>
        <begin position="125"/>
        <end position="136"/>
    </location>
</feature>